<dbReference type="HAMAP" id="MF_01820">
    <property type="entry name" value="GTPase_RsgA"/>
    <property type="match status" value="1"/>
</dbReference>
<feature type="domain" description="EngC GTPase" evidence="11">
    <location>
        <begin position="111"/>
        <end position="261"/>
    </location>
</feature>
<dbReference type="Gene3D" id="3.40.50.300">
    <property type="entry name" value="P-loop containing nucleotide triphosphate hydrolases"/>
    <property type="match status" value="1"/>
</dbReference>
<feature type="domain" description="CP-type G" evidence="12">
    <location>
        <begin position="103"/>
        <end position="263"/>
    </location>
</feature>
<evidence type="ECO:0000313" key="14">
    <source>
        <dbReference type="Proteomes" id="UP001596380"/>
    </source>
</evidence>
<keyword evidence="3 10" id="KW-0479">Metal-binding</keyword>
<evidence type="ECO:0000256" key="8">
    <source>
        <dbReference type="ARBA" id="ARBA00022884"/>
    </source>
</evidence>
<dbReference type="InterPro" id="IPR030378">
    <property type="entry name" value="G_CP_dom"/>
</dbReference>
<dbReference type="EC" id="3.6.1.-" evidence="10"/>
<keyword evidence="8 10" id="KW-0694">RNA-binding</keyword>
<dbReference type="Gene3D" id="1.10.40.50">
    <property type="entry name" value="Probable gtpase engc, domain 3"/>
    <property type="match status" value="1"/>
</dbReference>
<comment type="subcellular location">
    <subcellularLocation>
        <location evidence="10">Cytoplasm</location>
    </subcellularLocation>
</comment>
<name>A0ABW2CKP3_9ACTN</name>
<dbReference type="PANTHER" id="PTHR32120">
    <property type="entry name" value="SMALL RIBOSOMAL SUBUNIT BIOGENESIS GTPASE RSGA"/>
    <property type="match status" value="1"/>
</dbReference>
<comment type="similarity">
    <text evidence="10">Belongs to the TRAFAC class YlqF/YawG GTPase family. RsgA subfamily.</text>
</comment>
<feature type="binding site" evidence="10">
    <location>
        <begin position="150"/>
        <end position="153"/>
    </location>
    <ligand>
        <name>GTP</name>
        <dbReference type="ChEBI" id="CHEBI:37565"/>
    </ligand>
</feature>
<comment type="subunit">
    <text evidence="10">Monomer. Associates with 30S ribosomal subunit, binds 16S rRNA.</text>
</comment>
<comment type="function">
    <text evidence="10">One of several proteins that assist in the late maturation steps of the functional core of the 30S ribosomal subunit. Helps release RbfA from mature subunits. May play a role in the assembly of ribosomal proteins into the subunit. Circularly permuted GTPase that catalyzes slow GTP hydrolysis, GTPase activity is stimulated by the 30S ribosomal subunit.</text>
</comment>
<feature type="binding site" evidence="10">
    <location>
        <position position="299"/>
    </location>
    <ligand>
        <name>Zn(2+)</name>
        <dbReference type="ChEBI" id="CHEBI:29105"/>
    </ligand>
</feature>
<dbReference type="Proteomes" id="UP001596380">
    <property type="component" value="Unassembled WGS sequence"/>
</dbReference>
<dbReference type="Pfam" id="PF03193">
    <property type="entry name" value="RsgA_GTPase"/>
    <property type="match status" value="1"/>
</dbReference>
<dbReference type="InterPro" id="IPR003593">
    <property type="entry name" value="AAA+_ATPase"/>
</dbReference>
<dbReference type="InterPro" id="IPR010914">
    <property type="entry name" value="RsgA_GTPase_dom"/>
</dbReference>
<keyword evidence="5 10" id="KW-0547">Nucleotide-binding</keyword>
<dbReference type="RefSeq" id="WP_160826434.1">
    <property type="nucleotide sequence ID" value="NZ_JBHSXS010000006.1"/>
</dbReference>
<dbReference type="PROSITE" id="PS51721">
    <property type="entry name" value="G_CP"/>
    <property type="match status" value="1"/>
</dbReference>
<organism evidence="13 14">
    <name type="scientific">Actinomadura yumaensis</name>
    <dbReference type="NCBI Taxonomy" id="111807"/>
    <lineage>
        <taxon>Bacteria</taxon>
        <taxon>Bacillati</taxon>
        <taxon>Actinomycetota</taxon>
        <taxon>Actinomycetes</taxon>
        <taxon>Streptosporangiales</taxon>
        <taxon>Thermomonosporaceae</taxon>
        <taxon>Actinomadura</taxon>
    </lineage>
</organism>
<comment type="caution">
    <text evidence="13">The sequence shown here is derived from an EMBL/GenBank/DDBJ whole genome shotgun (WGS) entry which is preliminary data.</text>
</comment>
<reference evidence="14" key="1">
    <citation type="journal article" date="2019" name="Int. J. Syst. Evol. Microbiol.">
        <title>The Global Catalogue of Microorganisms (GCM) 10K type strain sequencing project: providing services to taxonomists for standard genome sequencing and annotation.</title>
        <authorList>
            <consortium name="The Broad Institute Genomics Platform"/>
            <consortium name="The Broad Institute Genome Sequencing Center for Infectious Disease"/>
            <person name="Wu L."/>
            <person name="Ma J."/>
        </authorList>
    </citation>
    <scope>NUCLEOTIDE SEQUENCE [LARGE SCALE GENOMIC DNA]</scope>
    <source>
        <strain evidence="14">JCM 3369</strain>
    </source>
</reference>
<dbReference type="PANTHER" id="PTHR32120:SF10">
    <property type="entry name" value="SMALL RIBOSOMAL SUBUNIT BIOGENESIS GTPASE RSGA"/>
    <property type="match status" value="1"/>
</dbReference>
<evidence type="ECO:0000256" key="9">
    <source>
        <dbReference type="ARBA" id="ARBA00023134"/>
    </source>
</evidence>
<proteinExistence type="inferred from homology"/>
<sequence length="362" mass="37529">MSSEFSSALVAYGWDESLHEAFAPHRGAGLVPARVVAVDRGCCDVVTADGPVRADTAPVASPGDPVLGPCTGDWAALRGGGHPALVALLPRRTAIVRSSASRDSHGQVLAANVDTVAITVSLAAPLDLGRVERFLALGWESGARPVVVLTKSDTVPDPAEAEARVAEAAPGVEIVTVSAATGDGVDVAAAVLTGTVVLVGPSGAGKSTLANALLGDADPAAGPLATGAVRAQDGKGRHTTVRRELLPLPGGGVLIDTPGLRGVGLFDASDGLQRTFAEIEELAESCRFGDCAHEAEPGCAVLAAVEAGALPRRRLDSYRKLVRENEWIASRGDARLRSERANRWKAISRSQRQMYKLRGRDR</sequence>
<evidence type="ECO:0000259" key="12">
    <source>
        <dbReference type="PROSITE" id="PS51721"/>
    </source>
</evidence>
<keyword evidence="2 10" id="KW-0690">Ribosome biogenesis</keyword>
<keyword evidence="4 10" id="KW-0699">rRNA-binding</keyword>
<keyword evidence="6 10" id="KW-0378">Hydrolase</keyword>
<evidence type="ECO:0000256" key="5">
    <source>
        <dbReference type="ARBA" id="ARBA00022741"/>
    </source>
</evidence>
<dbReference type="SUPFAM" id="SSF52540">
    <property type="entry name" value="P-loop containing nucleoside triphosphate hydrolases"/>
    <property type="match status" value="1"/>
</dbReference>
<dbReference type="SMART" id="SM00382">
    <property type="entry name" value="AAA"/>
    <property type="match status" value="1"/>
</dbReference>
<feature type="binding site" evidence="10">
    <location>
        <begin position="200"/>
        <end position="208"/>
    </location>
    <ligand>
        <name>GTP</name>
        <dbReference type="ChEBI" id="CHEBI:37565"/>
    </ligand>
</feature>
<accession>A0ABW2CKP3</accession>
<evidence type="ECO:0000256" key="3">
    <source>
        <dbReference type="ARBA" id="ARBA00022723"/>
    </source>
</evidence>
<keyword evidence="14" id="KW-1185">Reference proteome</keyword>
<evidence type="ECO:0000256" key="10">
    <source>
        <dbReference type="HAMAP-Rule" id="MF_01820"/>
    </source>
</evidence>
<evidence type="ECO:0000256" key="4">
    <source>
        <dbReference type="ARBA" id="ARBA00022730"/>
    </source>
</evidence>
<dbReference type="NCBIfam" id="TIGR00157">
    <property type="entry name" value="ribosome small subunit-dependent GTPase A"/>
    <property type="match status" value="1"/>
</dbReference>
<comment type="cofactor">
    <cofactor evidence="10">
        <name>Zn(2+)</name>
        <dbReference type="ChEBI" id="CHEBI:29105"/>
    </cofactor>
    <text evidence="10">Binds 1 zinc ion per subunit.</text>
</comment>
<gene>
    <name evidence="10 13" type="primary">rsgA</name>
    <name evidence="13" type="ORF">ACFQKB_14545</name>
</gene>
<dbReference type="InterPro" id="IPR004881">
    <property type="entry name" value="Ribosome_biogen_GTPase_RsgA"/>
</dbReference>
<keyword evidence="1 10" id="KW-0963">Cytoplasm</keyword>
<evidence type="ECO:0000259" key="11">
    <source>
        <dbReference type="PROSITE" id="PS50936"/>
    </source>
</evidence>
<dbReference type="PROSITE" id="PS50936">
    <property type="entry name" value="ENGC_GTPASE"/>
    <property type="match status" value="1"/>
</dbReference>
<protein>
    <recommendedName>
        <fullName evidence="10">Small ribosomal subunit biogenesis GTPase RsgA</fullName>
        <ecNumber evidence="10">3.6.1.-</ecNumber>
    </recommendedName>
</protein>
<keyword evidence="7 10" id="KW-0862">Zinc</keyword>
<dbReference type="InterPro" id="IPR027417">
    <property type="entry name" value="P-loop_NTPase"/>
</dbReference>
<evidence type="ECO:0000256" key="7">
    <source>
        <dbReference type="ARBA" id="ARBA00022833"/>
    </source>
</evidence>
<feature type="binding site" evidence="10">
    <location>
        <position position="291"/>
    </location>
    <ligand>
        <name>Zn(2+)</name>
        <dbReference type="ChEBI" id="CHEBI:29105"/>
    </ligand>
</feature>
<feature type="binding site" evidence="10">
    <location>
        <position position="286"/>
    </location>
    <ligand>
        <name>Zn(2+)</name>
        <dbReference type="ChEBI" id="CHEBI:29105"/>
    </ligand>
</feature>
<evidence type="ECO:0000256" key="1">
    <source>
        <dbReference type="ARBA" id="ARBA00022490"/>
    </source>
</evidence>
<dbReference type="CDD" id="cd01854">
    <property type="entry name" value="YjeQ_EngC"/>
    <property type="match status" value="1"/>
</dbReference>
<evidence type="ECO:0000256" key="2">
    <source>
        <dbReference type="ARBA" id="ARBA00022517"/>
    </source>
</evidence>
<evidence type="ECO:0000256" key="6">
    <source>
        <dbReference type="ARBA" id="ARBA00022801"/>
    </source>
</evidence>
<evidence type="ECO:0000313" key="13">
    <source>
        <dbReference type="EMBL" id="MFC6880985.1"/>
    </source>
</evidence>
<keyword evidence="9 10" id="KW-0342">GTP-binding</keyword>
<feature type="binding site" evidence="10">
    <location>
        <position position="293"/>
    </location>
    <ligand>
        <name>Zn(2+)</name>
        <dbReference type="ChEBI" id="CHEBI:29105"/>
    </ligand>
</feature>
<dbReference type="EMBL" id="JBHSXS010000006">
    <property type="protein sequence ID" value="MFC6880985.1"/>
    <property type="molecule type" value="Genomic_DNA"/>
</dbReference>